<name>A0A0U0R5R8_MYCTX</name>
<dbReference type="EMBL" id="CSAE01000207">
    <property type="protein sequence ID" value="COV80247.1"/>
    <property type="molecule type" value="Genomic_DNA"/>
</dbReference>
<evidence type="ECO:0000256" key="1">
    <source>
        <dbReference type="SAM" id="MobiDB-lite"/>
    </source>
</evidence>
<feature type="compositionally biased region" description="Basic residues" evidence="1">
    <location>
        <begin position="59"/>
        <end position="68"/>
    </location>
</feature>
<evidence type="ECO:0000313" key="2">
    <source>
        <dbReference type="EMBL" id="COV80247.1"/>
    </source>
</evidence>
<feature type="region of interest" description="Disordered" evidence="1">
    <location>
        <begin position="39"/>
        <end position="68"/>
    </location>
</feature>
<dbReference type="Proteomes" id="UP000039021">
    <property type="component" value="Unassembled WGS sequence"/>
</dbReference>
<reference evidence="3" key="1">
    <citation type="submission" date="2015-03" db="EMBL/GenBank/DDBJ databases">
        <authorList>
            <consortium name="Pathogen Informatics"/>
            <person name="Murphy D."/>
        </authorList>
    </citation>
    <scope>NUCLEOTIDE SEQUENCE</scope>
    <source>
        <strain evidence="3">N09902308</strain>
    </source>
</reference>
<dbReference type="AlphaFoldDB" id="A0A0U0R5R8"/>
<accession>A0A0U0R5R8</accession>
<protein>
    <submittedName>
        <fullName evidence="2">Uncharacterized protein</fullName>
    </submittedName>
</protein>
<dbReference type="EMBL" id="CSBK01001197">
    <property type="protein sequence ID" value="COY41714.1"/>
    <property type="molecule type" value="Genomic_DNA"/>
</dbReference>
<reference evidence="2" key="2">
    <citation type="submission" date="2015-03" db="EMBL/GenBank/DDBJ databases">
        <authorList>
            <person name="Murphy D."/>
        </authorList>
    </citation>
    <scope>NUCLEOTIDE SEQUENCE [LARGE SCALE GENOMIC DNA]</scope>
    <source>
        <strain evidence="2">K00500041</strain>
    </source>
</reference>
<organism evidence="2 4">
    <name type="scientific">Mycobacterium tuberculosis</name>
    <dbReference type="NCBI Taxonomy" id="1773"/>
    <lineage>
        <taxon>Bacteria</taxon>
        <taxon>Bacillati</taxon>
        <taxon>Actinomycetota</taxon>
        <taxon>Actinomycetes</taxon>
        <taxon>Mycobacteriales</taxon>
        <taxon>Mycobacteriaceae</taxon>
        <taxon>Mycobacterium</taxon>
        <taxon>Mycobacterium tuberculosis complex</taxon>
    </lineage>
</organism>
<evidence type="ECO:0000313" key="3">
    <source>
        <dbReference type="EMBL" id="COY41714.1"/>
    </source>
</evidence>
<evidence type="ECO:0000313" key="5">
    <source>
        <dbReference type="Proteomes" id="UP000039021"/>
    </source>
</evidence>
<proteinExistence type="predicted"/>
<evidence type="ECO:0000313" key="4">
    <source>
        <dbReference type="Proteomes" id="UP000038802"/>
    </source>
</evidence>
<reference evidence="4 5" key="3">
    <citation type="submission" date="2015-03" db="EMBL/GenBank/DDBJ databases">
        <authorList>
            <consortium name="Pathogen Informatics"/>
        </authorList>
    </citation>
    <scope>NUCLEOTIDE SEQUENCE [LARGE SCALE GENOMIC DNA]</scope>
    <source>
        <strain evidence="4">K00500041</strain>
        <strain evidence="5">N09902308</strain>
    </source>
</reference>
<gene>
    <name evidence="2" type="ORF">ERS007703_02081</name>
    <name evidence="3" type="ORF">ERS007739_02576</name>
</gene>
<sequence>MRGGSQYLFGEFVDGLDDQLLVVIGRQIEVVSAAGLQPGRSAPQALHPLELTGGGAGSGKHRLHAVAQ</sequence>
<dbReference type="Proteomes" id="UP000038802">
    <property type="component" value="Unassembled WGS sequence"/>
</dbReference>